<dbReference type="OrthoDB" id="10266451at2759"/>
<dbReference type="PANTHER" id="PTHR40463">
    <property type="entry name" value="PH-RESPONSE REGULATOR PROTEIN PALC"/>
    <property type="match status" value="1"/>
</dbReference>
<evidence type="ECO:0000256" key="1">
    <source>
        <dbReference type="SAM" id="MobiDB-lite"/>
    </source>
</evidence>
<name>A0A167BZK2_9ASCO</name>
<feature type="compositionally biased region" description="Low complexity" evidence="1">
    <location>
        <begin position="342"/>
        <end position="359"/>
    </location>
</feature>
<dbReference type="GeneID" id="30035882"/>
<sequence length="359" mass="38652">MVGEAPKLELQSLEFEKRMVLLTYSLALMMLAETAVTSRYGDGNQDNDRKWKLATSHLIKSQSIVWYLVANSNSYKGQPIPPQLQNQTGFITGLQTLIGGSLHLLIIYKDLERELQESSDGYNSSSTTTTSRNLLSRVAIYAADKFGAASQLISSSSSSFSSSGGTGSDLSSSGSTEPTKSKMRSAMSRIAPSSHNGSSSSSSSSHNSSFSLGNSSDTLSGWLSEARKFCIADTYKLSAIDQAQKGQTGQAIGFLTAALELLGANSKLKKVVSSTAKPGTIQYQQDQLKQTILPILHSYTTENNNYTFQTIPKASELESNRPSGRQVVAAEQPWVPPSSLISDSVSETLTPSSSSRTYY</sequence>
<feature type="compositionally biased region" description="Low complexity" evidence="1">
    <location>
        <begin position="156"/>
        <end position="175"/>
    </location>
</feature>
<dbReference type="AlphaFoldDB" id="A0A167BZK2"/>
<dbReference type="GO" id="GO:0071467">
    <property type="term" value="P:cellular response to pH"/>
    <property type="evidence" value="ECO:0007669"/>
    <property type="project" value="InterPro"/>
</dbReference>
<feature type="compositionally biased region" description="Low complexity" evidence="1">
    <location>
        <begin position="193"/>
        <end position="210"/>
    </location>
</feature>
<gene>
    <name evidence="2" type="ORF">AWJ20_3819</name>
</gene>
<dbReference type="InterPro" id="IPR038499">
    <property type="entry name" value="BRO1_sf"/>
</dbReference>
<feature type="region of interest" description="Disordered" evidence="1">
    <location>
        <begin position="156"/>
        <end position="210"/>
    </location>
</feature>
<dbReference type="EMBL" id="CP014500">
    <property type="protein sequence ID" value="ANB11023.1"/>
    <property type="molecule type" value="Genomic_DNA"/>
</dbReference>
<organism evidence="2 3">
    <name type="scientific">Sugiyamaella lignohabitans</name>
    <dbReference type="NCBI Taxonomy" id="796027"/>
    <lineage>
        <taxon>Eukaryota</taxon>
        <taxon>Fungi</taxon>
        <taxon>Dikarya</taxon>
        <taxon>Ascomycota</taxon>
        <taxon>Saccharomycotina</taxon>
        <taxon>Dipodascomycetes</taxon>
        <taxon>Dipodascales</taxon>
        <taxon>Trichomonascaceae</taxon>
        <taxon>Sugiyamaella</taxon>
    </lineage>
</organism>
<dbReference type="PANTHER" id="PTHR40463:SF1">
    <property type="entry name" value="PH-RESPONSE REGULATOR PROTEIN PALC"/>
    <property type="match status" value="1"/>
</dbReference>
<proteinExistence type="predicted"/>
<dbReference type="InterPro" id="IPR037505">
    <property type="entry name" value="pH-resp_palC"/>
</dbReference>
<accession>A0A167BZK2</accession>
<reference evidence="2 3" key="1">
    <citation type="submission" date="2016-02" db="EMBL/GenBank/DDBJ databases">
        <title>Complete genome sequence and transcriptome regulation of the pentose utilising yeast Sugiyamaella lignohabitans.</title>
        <authorList>
            <person name="Bellasio M."/>
            <person name="Peymann A."/>
            <person name="Valli M."/>
            <person name="Sipitzky M."/>
            <person name="Graf A."/>
            <person name="Sauer M."/>
            <person name="Marx H."/>
            <person name="Mattanovich D."/>
        </authorList>
    </citation>
    <scope>NUCLEOTIDE SEQUENCE [LARGE SCALE GENOMIC DNA]</scope>
    <source>
        <strain evidence="2 3">CBS 10342</strain>
    </source>
</reference>
<keyword evidence="3" id="KW-1185">Reference proteome</keyword>
<dbReference type="Gene3D" id="1.25.40.280">
    <property type="entry name" value="alix/aip1 like domains"/>
    <property type="match status" value="1"/>
</dbReference>
<dbReference type="KEGG" id="slb:AWJ20_3819"/>
<dbReference type="Proteomes" id="UP000189580">
    <property type="component" value="Chromosome c"/>
</dbReference>
<feature type="region of interest" description="Disordered" evidence="1">
    <location>
        <begin position="336"/>
        <end position="359"/>
    </location>
</feature>
<dbReference type="RefSeq" id="XP_018733500.1">
    <property type="nucleotide sequence ID" value="XM_018880850.1"/>
</dbReference>
<evidence type="ECO:0000313" key="2">
    <source>
        <dbReference type="EMBL" id="ANB11023.1"/>
    </source>
</evidence>
<dbReference type="GO" id="GO:0005886">
    <property type="term" value="C:plasma membrane"/>
    <property type="evidence" value="ECO:0007669"/>
    <property type="project" value="TreeGrafter"/>
</dbReference>
<dbReference type="InterPro" id="IPR035278">
    <property type="entry name" value="DUF5355"/>
</dbReference>
<protein>
    <recommendedName>
        <fullName evidence="4">PH-response regulator protein palC</fullName>
    </recommendedName>
</protein>
<evidence type="ECO:0000313" key="3">
    <source>
        <dbReference type="Proteomes" id="UP000189580"/>
    </source>
</evidence>
<dbReference type="Pfam" id="PF17306">
    <property type="entry name" value="DUF5355"/>
    <property type="match status" value="1"/>
</dbReference>
<evidence type="ECO:0008006" key="4">
    <source>
        <dbReference type="Google" id="ProtNLM"/>
    </source>
</evidence>